<feature type="transmembrane region" description="Helical" evidence="5">
    <location>
        <begin position="199"/>
        <end position="220"/>
    </location>
</feature>
<feature type="transmembrane region" description="Helical" evidence="5">
    <location>
        <begin position="262"/>
        <end position="281"/>
    </location>
</feature>
<feature type="transmembrane region" description="Helical" evidence="5">
    <location>
        <begin position="20"/>
        <end position="38"/>
    </location>
</feature>
<evidence type="ECO:0000256" key="2">
    <source>
        <dbReference type="ARBA" id="ARBA00022692"/>
    </source>
</evidence>
<keyword evidence="8" id="KW-1185">Reference proteome</keyword>
<feature type="transmembrane region" description="Helical" evidence="5">
    <location>
        <begin position="232"/>
        <end position="250"/>
    </location>
</feature>
<sequence>MIVAFCFFVRFGGQLAESRLWRVAVYVGCAIAIAAVSVAGMPKNITGGTMTYILAIAAVLYLRSTRGAGGMVALVFVVVAIAIGLLMEFRAILAYAVVLLAVRYGVRVFPRWLAFWGGIAAVIAAAWLAVWFFSNLYSSETAAVVRQWIEAQTGRRVESGREWLWPMILNTVGPQPWFGLGSGVLPRDFLSTDYSAHNYYIQTIMQVGYVGLGALGLYLASVWRLLIGVRNAAAGAFAAGVMVMFCLHNITEVLMFQNGLTAGLPAWISIGLGIGASVKACSNSKA</sequence>
<feature type="transmembrane region" description="Helical" evidence="5">
    <location>
        <begin position="68"/>
        <end position="101"/>
    </location>
</feature>
<evidence type="ECO:0000313" key="8">
    <source>
        <dbReference type="Proteomes" id="UP000628984"/>
    </source>
</evidence>
<feature type="transmembrane region" description="Helical" evidence="5">
    <location>
        <begin position="113"/>
        <end position="133"/>
    </location>
</feature>
<dbReference type="InterPro" id="IPR007016">
    <property type="entry name" value="O-antigen_ligase-rel_domated"/>
</dbReference>
<comment type="caution">
    <text evidence="7">The sequence shown here is derived from an EMBL/GenBank/DDBJ whole genome shotgun (WGS) entry which is preliminary data.</text>
</comment>
<dbReference type="AlphaFoldDB" id="A0A918J4M4"/>
<dbReference type="RefSeq" id="WP_189635230.1">
    <property type="nucleotide sequence ID" value="NZ_BMYQ01000016.1"/>
</dbReference>
<dbReference type="GO" id="GO:0016020">
    <property type="term" value="C:membrane"/>
    <property type="evidence" value="ECO:0007669"/>
    <property type="project" value="UniProtKB-SubCell"/>
</dbReference>
<gene>
    <name evidence="7" type="ORF">GCM10011452_35590</name>
</gene>
<keyword evidence="2 5" id="KW-0812">Transmembrane</keyword>
<feature type="transmembrane region" description="Helical" evidence="5">
    <location>
        <begin position="45"/>
        <end position="62"/>
    </location>
</feature>
<proteinExistence type="predicted"/>
<dbReference type="Pfam" id="PF04932">
    <property type="entry name" value="Wzy_C"/>
    <property type="match status" value="1"/>
</dbReference>
<name>A0A918J4M4_9RHOB</name>
<feature type="domain" description="O-antigen ligase-related" evidence="6">
    <location>
        <begin position="76"/>
        <end position="214"/>
    </location>
</feature>
<evidence type="ECO:0000313" key="7">
    <source>
        <dbReference type="EMBL" id="GGW44142.1"/>
    </source>
</evidence>
<keyword evidence="4 5" id="KW-0472">Membrane</keyword>
<reference evidence="7" key="1">
    <citation type="journal article" date="2014" name="Int. J. Syst. Evol. Microbiol.">
        <title>Complete genome sequence of Corynebacterium casei LMG S-19264T (=DSM 44701T), isolated from a smear-ripened cheese.</title>
        <authorList>
            <consortium name="US DOE Joint Genome Institute (JGI-PGF)"/>
            <person name="Walter F."/>
            <person name="Albersmeier A."/>
            <person name="Kalinowski J."/>
            <person name="Ruckert C."/>
        </authorList>
    </citation>
    <scope>NUCLEOTIDE SEQUENCE</scope>
    <source>
        <strain evidence="7">KCTC 23714</strain>
    </source>
</reference>
<evidence type="ECO:0000256" key="5">
    <source>
        <dbReference type="SAM" id="Phobius"/>
    </source>
</evidence>
<evidence type="ECO:0000256" key="3">
    <source>
        <dbReference type="ARBA" id="ARBA00022989"/>
    </source>
</evidence>
<comment type="subcellular location">
    <subcellularLocation>
        <location evidence="1">Membrane</location>
        <topology evidence="1">Multi-pass membrane protein</topology>
    </subcellularLocation>
</comment>
<evidence type="ECO:0000256" key="1">
    <source>
        <dbReference type="ARBA" id="ARBA00004141"/>
    </source>
</evidence>
<accession>A0A918J4M4</accession>
<dbReference type="Proteomes" id="UP000628984">
    <property type="component" value="Unassembled WGS sequence"/>
</dbReference>
<protein>
    <recommendedName>
        <fullName evidence="6">O-antigen ligase-related domain-containing protein</fullName>
    </recommendedName>
</protein>
<keyword evidence="3 5" id="KW-1133">Transmembrane helix</keyword>
<dbReference type="EMBL" id="BMYQ01000016">
    <property type="protein sequence ID" value="GGW44142.1"/>
    <property type="molecule type" value="Genomic_DNA"/>
</dbReference>
<evidence type="ECO:0000259" key="6">
    <source>
        <dbReference type="Pfam" id="PF04932"/>
    </source>
</evidence>
<reference evidence="7" key="2">
    <citation type="submission" date="2020-09" db="EMBL/GenBank/DDBJ databases">
        <authorList>
            <person name="Sun Q."/>
            <person name="Kim S."/>
        </authorList>
    </citation>
    <scope>NUCLEOTIDE SEQUENCE</scope>
    <source>
        <strain evidence="7">KCTC 23714</strain>
    </source>
</reference>
<organism evidence="7 8">
    <name type="scientific">Gemmobacter lanyuensis</name>
    <dbReference type="NCBI Taxonomy" id="1054497"/>
    <lineage>
        <taxon>Bacteria</taxon>
        <taxon>Pseudomonadati</taxon>
        <taxon>Pseudomonadota</taxon>
        <taxon>Alphaproteobacteria</taxon>
        <taxon>Rhodobacterales</taxon>
        <taxon>Paracoccaceae</taxon>
        <taxon>Gemmobacter</taxon>
    </lineage>
</organism>
<evidence type="ECO:0000256" key="4">
    <source>
        <dbReference type="ARBA" id="ARBA00023136"/>
    </source>
</evidence>